<comment type="caution">
    <text evidence="4">The sequence shown here is derived from an EMBL/GenBank/DDBJ whole genome shotgun (WGS) entry which is preliminary data.</text>
</comment>
<dbReference type="RefSeq" id="WP_204635656.1">
    <property type="nucleotide sequence ID" value="NZ_JADIKC010000003.1"/>
</dbReference>
<dbReference type="PANTHER" id="PTHR12215">
    <property type="entry name" value="PHOSPHOPANTETHEINE TRANSFERASE"/>
    <property type="match status" value="1"/>
</dbReference>
<name>A0ABS2JQE0_9GAMM</name>
<dbReference type="Proteomes" id="UP001430065">
    <property type="component" value="Unassembled WGS sequence"/>
</dbReference>
<proteinExistence type="inferred from homology"/>
<evidence type="ECO:0000256" key="2">
    <source>
        <dbReference type="ARBA" id="ARBA00022679"/>
    </source>
</evidence>
<dbReference type="Gene3D" id="3.90.470.20">
    <property type="entry name" value="4'-phosphopantetheinyl transferase domain"/>
    <property type="match status" value="1"/>
</dbReference>
<keyword evidence="5" id="KW-1185">Reference proteome</keyword>
<organism evidence="4 5">
    <name type="scientific">Dyella kyungheensis</name>
    <dbReference type="NCBI Taxonomy" id="1242174"/>
    <lineage>
        <taxon>Bacteria</taxon>
        <taxon>Pseudomonadati</taxon>
        <taxon>Pseudomonadota</taxon>
        <taxon>Gammaproteobacteria</taxon>
        <taxon>Lysobacterales</taxon>
        <taxon>Rhodanobacteraceae</taxon>
        <taxon>Dyella</taxon>
    </lineage>
</organism>
<reference evidence="4 5" key="1">
    <citation type="submission" date="2020-10" db="EMBL/GenBank/DDBJ databases">
        <title>Phylogeny of dyella-like bacteria.</title>
        <authorList>
            <person name="Fu J."/>
        </authorList>
    </citation>
    <scope>NUCLEOTIDE SEQUENCE [LARGE SCALE GENOMIC DNA]</scope>
    <source>
        <strain evidence="4 5">THG-B117</strain>
    </source>
</reference>
<gene>
    <name evidence="4" type="ORF">ISP20_08780</name>
</gene>
<dbReference type="InterPro" id="IPR008278">
    <property type="entry name" value="4-PPantetheinyl_Trfase_dom"/>
</dbReference>
<sequence length="247" mass="25976">MLQQATFSRFTHRVAAALRACGFAPPSAEEARVIVFDSAPWWSLRGDAADLLSCQEAQRASRFRHALDHHTYTIAHAFWRVALGVALDVDPAQVVLSRAPDGQPLLPGTGFATSLSHSGTMVAVAIARGAAVGVDIEGYPPRSNLHEIAGVLCSATEAAAMASLEGDARARALLELWTRKEALLKAFGVGLRVAPSTIEASIDVAIEPPANTAGATACRLSTLAMPVGWLGALALAHDIKGHSLHHV</sequence>
<dbReference type="PANTHER" id="PTHR12215:SF10">
    <property type="entry name" value="L-AMINOADIPATE-SEMIALDEHYDE DEHYDROGENASE-PHOSPHOPANTETHEINYL TRANSFERASE"/>
    <property type="match status" value="1"/>
</dbReference>
<keyword evidence="2 4" id="KW-0808">Transferase</keyword>
<dbReference type="InterPro" id="IPR050559">
    <property type="entry name" value="P-Pant_transferase_sf"/>
</dbReference>
<evidence type="ECO:0000313" key="5">
    <source>
        <dbReference type="Proteomes" id="UP001430065"/>
    </source>
</evidence>
<accession>A0ABS2JQE0</accession>
<dbReference type="Pfam" id="PF01648">
    <property type="entry name" value="ACPS"/>
    <property type="match status" value="1"/>
</dbReference>
<feature type="domain" description="4'-phosphopantetheinyl transferase" evidence="3">
    <location>
        <begin position="131"/>
        <end position="211"/>
    </location>
</feature>
<protein>
    <submittedName>
        <fullName evidence="4">4'-phosphopantetheinyl transferase superfamily protein</fullName>
    </submittedName>
</protein>
<dbReference type="EMBL" id="JADIKC010000003">
    <property type="protein sequence ID" value="MBM7121252.1"/>
    <property type="molecule type" value="Genomic_DNA"/>
</dbReference>
<dbReference type="InterPro" id="IPR037143">
    <property type="entry name" value="4-PPantetheinyl_Trfase_dom_sf"/>
</dbReference>
<dbReference type="GO" id="GO:0016740">
    <property type="term" value="F:transferase activity"/>
    <property type="evidence" value="ECO:0007669"/>
    <property type="project" value="UniProtKB-KW"/>
</dbReference>
<evidence type="ECO:0000313" key="4">
    <source>
        <dbReference type="EMBL" id="MBM7121252.1"/>
    </source>
</evidence>
<comment type="similarity">
    <text evidence="1">Belongs to the P-Pant transferase superfamily. Gsp/Sfp/HetI/AcpT family.</text>
</comment>
<evidence type="ECO:0000259" key="3">
    <source>
        <dbReference type="Pfam" id="PF01648"/>
    </source>
</evidence>
<dbReference type="SUPFAM" id="SSF56214">
    <property type="entry name" value="4'-phosphopantetheinyl transferase"/>
    <property type="match status" value="2"/>
</dbReference>
<evidence type="ECO:0000256" key="1">
    <source>
        <dbReference type="ARBA" id="ARBA00010990"/>
    </source>
</evidence>